<reference evidence="2 3" key="1">
    <citation type="submission" date="2007-08" db="EMBL/GenBank/DDBJ databases">
        <title>Complete sequence of Roseiflexus castenholzii DSM 13941.</title>
        <authorList>
            <consortium name="US DOE Joint Genome Institute"/>
            <person name="Copeland A."/>
            <person name="Lucas S."/>
            <person name="Lapidus A."/>
            <person name="Barry K."/>
            <person name="Glavina del Rio T."/>
            <person name="Dalin E."/>
            <person name="Tice H."/>
            <person name="Pitluck S."/>
            <person name="Thompson L.S."/>
            <person name="Brettin T."/>
            <person name="Bruce D."/>
            <person name="Detter J.C."/>
            <person name="Han C."/>
            <person name="Tapia R."/>
            <person name="Schmutz J."/>
            <person name="Larimer F."/>
            <person name="Land M."/>
            <person name="Hauser L."/>
            <person name="Kyrpides N."/>
            <person name="Mikhailova N."/>
            <person name="Bryant D.A."/>
            <person name="Hanada S."/>
            <person name="Tsukatani Y."/>
            <person name="Richardson P."/>
        </authorList>
    </citation>
    <scope>NUCLEOTIDE SEQUENCE [LARGE SCALE GENOMIC DNA]</scope>
    <source>
        <strain evidence="3">DSM 13941 / HLO8</strain>
    </source>
</reference>
<dbReference type="eggNOG" id="COG3603">
    <property type="taxonomic scope" value="Bacteria"/>
</dbReference>
<dbReference type="RefSeq" id="WP_012119436.1">
    <property type="nucleotide sequence ID" value="NC_009767.1"/>
</dbReference>
<dbReference type="HOGENOM" id="CLU_1757436_0_0_0"/>
<evidence type="ECO:0000313" key="2">
    <source>
        <dbReference type="EMBL" id="ABU57006.1"/>
    </source>
</evidence>
<dbReference type="InterPro" id="IPR027795">
    <property type="entry name" value="CASTOR_ACT_dom"/>
</dbReference>
<gene>
    <name evidence="2" type="ordered locus">Rcas_0890</name>
</gene>
<dbReference type="STRING" id="383372.Rcas_0890"/>
<evidence type="ECO:0000259" key="1">
    <source>
        <dbReference type="Pfam" id="PF13840"/>
    </source>
</evidence>
<feature type="domain" description="CASTOR ACT" evidence="1">
    <location>
        <begin position="77"/>
        <end position="137"/>
    </location>
</feature>
<dbReference type="KEGG" id="rca:Rcas_0890"/>
<dbReference type="SUPFAM" id="SSF55021">
    <property type="entry name" value="ACT-like"/>
    <property type="match status" value="1"/>
</dbReference>
<dbReference type="Pfam" id="PF13840">
    <property type="entry name" value="ACT_7"/>
    <property type="match status" value="1"/>
</dbReference>
<evidence type="ECO:0000313" key="3">
    <source>
        <dbReference type="Proteomes" id="UP000000263"/>
    </source>
</evidence>
<proteinExistence type="predicted"/>
<dbReference type="InterPro" id="IPR045865">
    <property type="entry name" value="ACT-like_dom_sf"/>
</dbReference>
<sequence>MHDPRLPDILRRLRWSVLPERYVLAGIDPHESAVVIRLLGGLRARLWQLFVAPDTVTFILPENDWRAVSPAFPRARIERPYRVVSFEIDLPPDLTGFLALISTALAAESVPIVAISGFSRDHLLLREVDLDRALAVLDSLVSSAAAEG</sequence>
<dbReference type="AlphaFoldDB" id="A7NHQ9"/>
<dbReference type="Gene3D" id="3.30.2130.10">
    <property type="entry name" value="VC0802-like"/>
    <property type="match status" value="1"/>
</dbReference>
<name>A7NHQ9_ROSCS</name>
<protein>
    <submittedName>
        <fullName evidence="2">Amino acid-binding ACT domain protein</fullName>
    </submittedName>
</protein>
<keyword evidence="3" id="KW-1185">Reference proteome</keyword>
<dbReference type="EMBL" id="CP000804">
    <property type="protein sequence ID" value="ABU57006.1"/>
    <property type="molecule type" value="Genomic_DNA"/>
</dbReference>
<organism evidence="2 3">
    <name type="scientific">Roseiflexus castenholzii (strain DSM 13941 / HLO8)</name>
    <dbReference type="NCBI Taxonomy" id="383372"/>
    <lineage>
        <taxon>Bacteria</taxon>
        <taxon>Bacillati</taxon>
        <taxon>Chloroflexota</taxon>
        <taxon>Chloroflexia</taxon>
        <taxon>Chloroflexales</taxon>
        <taxon>Roseiflexineae</taxon>
        <taxon>Roseiflexaceae</taxon>
        <taxon>Roseiflexus</taxon>
    </lineage>
</organism>
<accession>A7NHQ9</accession>
<dbReference type="Proteomes" id="UP000000263">
    <property type="component" value="Chromosome"/>
</dbReference>